<feature type="region of interest" description="Disordered" evidence="1">
    <location>
        <begin position="155"/>
        <end position="175"/>
    </location>
</feature>
<protein>
    <submittedName>
        <fullName evidence="2">Uncharacterized protein</fullName>
    </submittedName>
</protein>
<feature type="region of interest" description="Disordered" evidence="1">
    <location>
        <begin position="219"/>
        <end position="240"/>
    </location>
</feature>
<keyword evidence="3" id="KW-1185">Reference proteome</keyword>
<reference evidence="2 3" key="1">
    <citation type="journal article" date="2018" name="BMC Genomics">
        <title>Comparative genome analyses reveal sequence features reflecting distinct modes of host-adaptation between dicot and monocot powdery mildew.</title>
        <authorList>
            <person name="Wu Y."/>
            <person name="Ma X."/>
            <person name="Pan Z."/>
            <person name="Kale S.D."/>
            <person name="Song Y."/>
            <person name="King H."/>
            <person name="Zhang Q."/>
            <person name="Presley C."/>
            <person name="Deng X."/>
            <person name="Wei C.I."/>
            <person name="Xiao S."/>
        </authorList>
    </citation>
    <scope>NUCLEOTIDE SEQUENCE [LARGE SCALE GENOMIC DNA]</scope>
    <source>
        <strain evidence="2">UMSG2</strain>
    </source>
</reference>
<evidence type="ECO:0000256" key="1">
    <source>
        <dbReference type="SAM" id="MobiDB-lite"/>
    </source>
</evidence>
<evidence type="ECO:0000313" key="2">
    <source>
        <dbReference type="EMBL" id="RKF58445.1"/>
    </source>
</evidence>
<evidence type="ECO:0000313" key="3">
    <source>
        <dbReference type="Proteomes" id="UP000286134"/>
    </source>
</evidence>
<name>A0A420HLZ1_9PEZI</name>
<dbReference type="AlphaFoldDB" id="A0A420HLZ1"/>
<gene>
    <name evidence="2" type="ORF">OnM2_067052</name>
</gene>
<dbReference type="Proteomes" id="UP000286134">
    <property type="component" value="Unassembled WGS sequence"/>
</dbReference>
<comment type="caution">
    <text evidence="2">The sequence shown here is derived from an EMBL/GenBank/DDBJ whole genome shotgun (WGS) entry which is preliminary data.</text>
</comment>
<accession>A0A420HLZ1</accession>
<proteinExistence type="predicted"/>
<sequence>MDSLANTIKDSPPLPHPPDFECIDAMDEESINMIDNLSPWRKPNAKLSLPPMPYQPIPSPFGHPFMTIPNHQNLSTLPISRNELKSFLENFFCALKVENDELRKEVDNLRQGMKSMCKEMRSTFLAQRTIGLPGPISRQSNRVDNSAVDEEISVSSQVAKHPKLQPRLPTAETNTPVLPVSSIRTQILSSQTFLQTKQPKLYSQVVTVNPEKPWTVIGSSRAKSKKTQGSNSFPTPLKTPRPEHERRIIFRRRANVLHLLEAWPLIFCID</sequence>
<organism evidence="2 3">
    <name type="scientific">Erysiphe neolycopersici</name>
    <dbReference type="NCBI Taxonomy" id="212602"/>
    <lineage>
        <taxon>Eukaryota</taxon>
        <taxon>Fungi</taxon>
        <taxon>Dikarya</taxon>
        <taxon>Ascomycota</taxon>
        <taxon>Pezizomycotina</taxon>
        <taxon>Leotiomycetes</taxon>
        <taxon>Erysiphales</taxon>
        <taxon>Erysiphaceae</taxon>
        <taxon>Erysiphe</taxon>
    </lineage>
</organism>
<dbReference type="OrthoDB" id="10380901at2759"/>
<dbReference type="EMBL" id="MCFK01006772">
    <property type="protein sequence ID" value="RKF58445.1"/>
    <property type="molecule type" value="Genomic_DNA"/>
</dbReference>